<keyword evidence="3" id="KW-1185">Reference proteome</keyword>
<dbReference type="PANTHER" id="PTHR13445:SF5">
    <property type="entry name" value="PROTEIN TSSC4"/>
    <property type="match status" value="1"/>
</dbReference>
<feature type="region of interest" description="Disordered" evidence="1">
    <location>
        <begin position="88"/>
        <end position="108"/>
    </location>
</feature>
<feature type="region of interest" description="Disordered" evidence="1">
    <location>
        <begin position="212"/>
        <end position="241"/>
    </location>
</feature>
<sequence length="441" mass="49819">MAASETMDDSFRARVEKIFGSLTSSSLQQPSSLQSTLWSLTDDEVERREWRREDAVTHDRDEIPCSSAFDELKRDRWRAFRRELQCDLNDDDDDDDDHDESNTLSSRGVGTYGVDEWDIRSSIGLDRTLDNEEEEDEYDKVASGRENAGERLYMKNVGNQESYLNIHNVLPKSLHGTKDPRANHMAAKIRLREDEAEAQKLNSHHGCDAEVRELHRKPSNESGSQLRSILKRKDNKSDSKWHKRVRFDPGCKTVCKKEASQKIQAISVGSSSLNCMISDDERMSSQNRYGIPDYLQNPFKYTNYSFNSSSEVEEKSSTQACMDFVKLVKDLKSTGSGSELKDASADLPIPKSVTFVPKKKAGELKAGNYSCKVKQDEEEDGNQSLRNTILPVGIAAGESQESEAGVVEEDERERNDIIKSDGSQKASRKYRTRSGTDESDP</sequence>
<dbReference type="PANTHER" id="PTHR13445">
    <property type="entry name" value="TUMOR SUPPRESSING SUBTRANSFERABLE CANDIDATE 4 TSSC4"/>
    <property type="match status" value="1"/>
</dbReference>
<gene>
    <name evidence="2" type="ORF">P3X46_005676</name>
</gene>
<evidence type="ECO:0000256" key="1">
    <source>
        <dbReference type="SAM" id="MobiDB-lite"/>
    </source>
</evidence>
<dbReference type="EMBL" id="JARPOI010000003">
    <property type="protein sequence ID" value="KAJ9186141.1"/>
    <property type="molecule type" value="Genomic_DNA"/>
</dbReference>
<feature type="compositionally biased region" description="Acidic residues" evidence="1">
    <location>
        <begin position="88"/>
        <end position="99"/>
    </location>
</feature>
<proteinExistence type="predicted"/>
<evidence type="ECO:0000313" key="2">
    <source>
        <dbReference type="EMBL" id="KAJ9186141.1"/>
    </source>
</evidence>
<protein>
    <recommendedName>
        <fullName evidence="4">Protein TSSC4</fullName>
    </recommendedName>
</protein>
<organism evidence="2 3">
    <name type="scientific">Hevea brasiliensis</name>
    <name type="common">Para rubber tree</name>
    <name type="synonym">Siphonia brasiliensis</name>
    <dbReference type="NCBI Taxonomy" id="3981"/>
    <lineage>
        <taxon>Eukaryota</taxon>
        <taxon>Viridiplantae</taxon>
        <taxon>Streptophyta</taxon>
        <taxon>Embryophyta</taxon>
        <taxon>Tracheophyta</taxon>
        <taxon>Spermatophyta</taxon>
        <taxon>Magnoliopsida</taxon>
        <taxon>eudicotyledons</taxon>
        <taxon>Gunneridae</taxon>
        <taxon>Pentapetalae</taxon>
        <taxon>rosids</taxon>
        <taxon>fabids</taxon>
        <taxon>Malpighiales</taxon>
        <taxon>Euphorbiaceae</taxon>
        <taxon>Crotonoideae</taxon>
        <taxon>Micrandreae</taxon>
        <taxon>Hevea</taxon>
    </lineage>
</organism>
<accession>A0ABQ9N3D4</accession>
<reference evidence="2" key="1">
    <citation type="journal article" date="2023" name="Plant Biotechnol. J.">
        <title>Chromosome-level wild Hevea brasiliensis genome provides new tools for genomic-assisted breeding and valuable loci to elevate rubber yield.</title>
        <authorList>
            <person name="Cheng H."/>
            <person name="Song X."/>
            <person name="Hu Y."/>
            <person name="Wu T."/>
            <person name="Yang Q."/>
            <person name="An Z."/>
            <person name="Feng S."/>
            <person name="Deng Z."/>
            <person name="Wu W."/>
            <person name="Zeng X."/>
            <person name="Tu M."/>
            <person name="Wang X."/>
            <person name="Huang H."/>
        </authorList>
    </citation>
    <scope>NUCLEOTIDE SEQUENCE</scope>
    <source>
        <strain evidence="2">MT/VB/25A 57/8</strain>
    </source>
</reference>
<comment type="caution">
    <text evidence="2">The sequence shown here is derived from an EMBL/GenBank/DDBJ whole genome shotgun (WGS) entry which is preliminary data.</text>
</comment>
<dbReference type="Proteomes" id="UP001174677">
    <property type="component" value="Chromosome 3"/>
</dbReference>
<feature type="region of interest" description="Disordered" evidence="1">
    <location>
        <begin position="375"/>
        <end position="441"/>
    </location>
</feature>
<evidence type="ECO:0000313" key="3">
    <source>
        <dbReference type="Proteomes" id="UP001174677"/>
    </source>
</evidence>
<name>A0ABQ9N3D4_HEVBR</name>
<feature type="compositionally biased region" description="Basic and acidic residues" evidence="1">
    <location>
        <begin position="231"/>
        <end position="240"/>
    </location>
</feature>
<dbReference type="InterPro" id="IPR029338">
    <property type="entry name" value="TSSC4"/>
</dbReference>
<dbReference type="Pfam" id="PF15264">
    <property type="entry name" value="TSSC4"/>
    <property type="match status" value="1"/>
</dbReference>
<evidence type="ECO:0008006" key="4">
    <source>
        <dbReference type="Google" id="ProtNLM"/>
    </source>
</evidence>